<dbReference type="Pfam" id="PF11927">
    <property type="entry name" value="HODM_asu-like"/>
    <property type="match status" value="1"/>
</dbReference>
<dbReference type="InterPro" id="IPR021848">
    <property type="entry name" value="HODM_asu-like"/>
</dbReference>
<dbReference type="Proteomes" id="UP001497600">
    <property type="component" value="Chromosome H"/>
</dbReference>
<dbReference type="EMBL" id="OZ004260">
    <property type="protein sequence ID" value="CAK7921908.1"/>
    <property type="molecule type" value="Genomic_DNA"/>
</dbReference>
<keyword evidence="2" id="KW-1185">Reference proteome</keyword>
<evidence type="ECO:0000313" key="2">
    <source>
        <dbReference type="Proteomes" id="UP001497600"/>
    </source>
</evidence>
<organism evidence="1 2">
    <name type="scientific">[Candida] anglica</name>
    <dbReference type="NCBI Taxonomy" id="148631"/>
    <lineage>
        <taxon>Eukaryota</taxon>
        <taxon>Fungi</taxon>
        <taxon>Dikarya</taxon>
        <taxon>Ascomycota</taxon>
        <taxon>Saccharomycotina</taxon>
        <taxon>Pichiomycetes</taxon>
        <taxon>Debaryomycetaceae</taxon>
        <taxon>Kurtzmaniella</taxon>
    </lineage>
</organism>
<name>A0ABP0ELF0_9ASCO</name>
<protein>
    <submittedName>
        <fullName evidence="1">Uncharacterized protein</fullName>
    </submittedName>
</protein>
<proteinExistence type="predicted"/>
<reference evidence="1 2" key="1">
    <citation type="submission" date="2024-01" db="EMBL/GenBank/DDBJ databases">
        <authorList>
            <consortium name="Genoscope - CEA"/>
            <person name="William W."/>
        </authorList>
    </citation>
    <scope>NUCLEOTIDE SEQUENCE [LARGE SCALE GENOMIC DNA]</scope>
    <source>
        <strain evidence="1 2">29B2s-10</strain>
    </source>
</reference>
<sequence>MFESPLLYSLLLVIPYLVIKYGSLWRRSLTPNTKGITNKKSAFYDKSKTSSLEPMPADFQWDSIDPIKSYPFKNAAYKLTMGIKSLDVQDWLLIEPTYLDRIEEKTKIVTNNHPDYPKSKDLPQRTVFLTDECIPAVHEFYDVVVNYMCTKYPMYFTKSEDGEQLYNSITKEFIPSDSSKISGDFSTTRYLLLKLVRTIEEDFIILLKDPTRENEVDGTEYFFKGGVFAFAAGFNPNDRFNKPLSFIHHPIPGYESKLKVSMNRFFDRILPGQFVTRSNFSMQTHSQFYVDDKNKGHNNAIEEIVPLKLEDIDFEKEMHYRSERQVLTKLPKTGAVVFTIRTYLQPLSEVKRQGPEVRERLVGAIKGFPEEIALYKRSIEWGPAVIQYLEKDV</sequence>
<evidence type="ECO:0000313" key="1">
    <source>
        <dbReference type="EMBL" id="CAK7921908.1"/>
    </source>
</evidence>
<accession>A0ABP0ELF0</accession>
<gene>
    <name evidence="1" type="ORF">CAAN4_H20098</name>
</gene>